<dbReference type="EMBL" id="JARKIE010000250">
    <property type="protein sequence ID" value="KAJ7661225.1"/>
    <property type="molecule type" value="Genomic_DNA"/>
</dbReference>
<evidence type="ECO:0000313" key="3">
    <source>
        <dbReference type="Proteomes" id="UP001221757"/>
    </source>
</evidence>
<evidence type="ECO:0000256" key="1">
    <source>
        <dbReference type="SAM" id="MobiDB-lite"/>
    </source>
</evidence>
<dbReference type="Proteomes" id="UP001221757">
    <property type="component" value="Unassembled WGS sequence"/>
</dbReference>
<protein>
    <submittedName>
        <fullName evidence="2">Uncharacterized protein</fullName>
    </submittedName>
</protein>
<feature type="region of interest" description="Disordered" evidence="1">
    <location>
        <begin position="1"/>
        <end position="21"/>
    </location>
</feature>
<dbReference type="AlphaFoldDB" id="A0AAD7CW45"/>
<proteinExistence type="predicted"/>
<evidence type="ECO:0000313" key="2">
    <source>
        <dbReference type="EMBL" id="KAJ7661225.1"/>
    </source>
</evidence>
<comment type="caution">
    <text evidence="2">The sequence shown here is derived from an EMBL/GenBank/DDBJ whole genome shotgun (WGS) entry which is preliminary data.</text>
</comment>
<organism evidence="2 3">
    <name type="scientific">Mycena rosella</name>
    <name type="common">Pink bonnet</name>
    <name type="synonym">Agaricus rosellus</name>
    <dbReference type="NCBI Taxonomy" id="1033263"/>
    <lineage>
        <taxon>Eukaryota</taxon>
        <taxon>Fungi</taxon>
        <taxon>Dikarya</taxon>
        <taxon>Basidiomycota</taxon>
        <taxon>Agaricomycotina</taxon>
        <taxon>Agaricomycetes</taxon>
        <taxon>Agaricomycetidae</taxon>
        <taxon>Agaricales</taxon>
        <taxon>Marasmiineae</taxon>
        <taxon>Mycenaceae</taxon>
        <taxon>Mycena</taxon>
    </lineage>
</organism>
<accession>A0AAD7CW45</accession>
<reference evidence="2" key="1">
    <citation type="submission" date="2023-03" db="EMBL/GenBank/DDBJ databases">
        <title>Massive genome expansion in bonnet fungi (Mycena s.s.) driven by repeated elements and novel gene families across ecological guilds.</title>
        <authorList>
            <consortium name="Lawrence Berkeley National Laboratory"/>
            <person name="Harder C.B."/>
            <person name="Miyauchi S."/>
            <person name="Viragh M."/>
            <person name="Kuo A."/>
            <person name="Thoen E."/>
            <person name="Andreopoulos B."/>
            <person name="Lu D."/>
            <person name="Skrede I."/>
            <person name="Drula E."/>
            <person name="Henrissat B."/>
            <person name="Morin E."/>
            <person name="Kohler A."/>
            <person name="Barry K."/>
            <person name="LaButti K."/>
            <person name="Morin E."/>
            <person name="Salamov A."/>
            <person name="Lipzen A."/>
            <person name="Mereny Z."/>
            <person name="Hegedus B."/>
            <person name="Baldrian P."/>
            <person name="Stursova M."/>
            <person name="Weitz H."/>
            <person name="Taylor A."/>
            <person name="Grigoriev I.V."/>
            <person name="Nagy L.G."/>
            <person name="Martin F."/>
            <person name="Kauserud H."/>
        </authorList>
    </citation>
    <scope>NUCLEOTIDE SEQUENCE</scope>
    <source>
        <strain evidence="2">CBHHK067</strain>
    </source>
</reference>
<name>A0AAD7CW45_MYCRO</name>
<sequence>MSHLAGPPTSSTTRTWAGAQDHGWEARSPTTVLGGLGLLLICLYGMAREWRVGASTAEDASSFDVTNFSALAQSPPTSPPAAHRTHAAIPGALPPTLWPTVPVIFSDSLFPLFVRILVLIDFNEFVTDVTSTLEWGALTRGERDFNGGRYYASSCGIHDGSREYGGLIRQKTLAKTTLMARRSADCVSPEFTYIAIPCARARFTRCNYLDIIHEMFPLSREFLVTILLPTGDGLWDSTKELSICEN</sequence>
<keyword evidence="3" id="KW-1185">Reference proteome</keyword>
<gene>
    <name evidence="2" type="ORF">B0H17DRAFT_1144666</name>
</gene>